<evidence type="ECO:0000313" key="1">
    <source>
        <dbReference type="EMBL" id="VVD71486.1"/>
    </source>
</evidence>
<dbReference type="RefSeq" id="WP_150587856.1">
    <property type="nucleotide sequence ID" value="NZ_CABPSH010000001.1"/>
</dbReference>
<name>A0A5E4S6T0_9BURK</name>
<organism evidence="1 2">
    <name type="scientific">Pandoraea eparura</name>
    <dbReference type="NCBI Taxonomy" id="2508291"/>
    <lineage>
        <taxon>Bacteria</taxon>
        <taxon>Pseudomonadati</taxon>
        <taxon>Pseudomonadota</taxon>
        <taxon>Betaproteobacteria</taxon>
        <taxon>Burkholderiales</taxon>
        <taxon>Burkholderiaceae</taxon>
        <taxon>Pandoraea</taxon>
    </lineage>
</organism>
<keyword evidence="2" id="KW-1185">Reference proteome</keyword>
<accession>A0A5E4S6T0</accession>
<dbReference type="AlphaFoldDB" id="A0A5E4S6T0"/>
<gene>
    <name evidence="1" type="ORF">PEP31012_00627</name>
</gene>
<dbReference type="Proteomes" id="UP000400981">
    <property type="component" value="Unassembled WGS sequence"/>
</dbReference>
<sequence length="243" mass="27123">MPVVYIGHAASQYAGDAAALVEHCVREPDGHGGWVIKATIYERNSSLNVREFCSIVRQTPGPVLLIRPVQSRTVELVREKLDGFVPVVVCEAYEIGALRASIADVCRCHQGGEPHEALDVVVAFLLMRKLDQEHMWTGNAKGYMWASDIPKGRGVDDKYSGRVPHVLNTLLQEGIVVYKTSNSKRKYALNPEKRELIYGYLRKRRLPDGLHRKLSRSDEVESVRVLDCLDIYAGADEGEGGEH</sequence>
<proteinExistence type="predicted"/>
<dbReference type="OrthoDB" id="9126822at2"/>
<evidence type="ECO:0000313" key="2">
    <source>
        <dbReference type="Proteomes" id="UP000400981"/>
    </source>
</evidence>
<reference evidence="1 2" key="1">
    <citation type="submission" date="2019-08" db="EMBL/GenBank/DDBJ databases">
        <authorList>
            <person name="Peeters C."/>
        </authorList>
    </citation>
    <scope>NUCLEOTIDE SEQUENCE [LARGE SCALE GENOMIC DNA]</scope>
    <source>
        <strain evidence="1 2">LMG 31012</strain>
    </source>
</reference>
<protein>
    <submittedName>
        <fullName evidence="1">Uncharacterized protein</fullName>
    </submittedName>
</protein>
<dbReference type="EMBL" id="CABPSH010000001">
    <property type="protein sequence ID" value="VVD71486.1"/>
    <property type="molecule type" value="Genomic_DNA"/>
</dbReference>